<dbReference type="PROSITE" id="PS51387">
    <property type="entry name" value="FAD_PCMH"/>
    <property type="match status" value="1"/>
</dbReference>
<dbReference type="SUPFAM" id="SSF56176">
    <property type="entry name" value="FAD-binding/transporter-associated domain-like"/>
    <property type="match status" value="1"/>
</dbReference>
<dbReference type="InterPro" id="IPR010031">
    <property type="entry name" value="FAD_lactone_oxidase-like"/>
</dbReference>
<evidence type="ECO:0000313" key="4">
    <source>
        <dbReference type="Proteomes" id="UP000244906"/>
    </source>
</evidence>
<dbReference type="PANTHER" id="PTHR43762">
    <property type="entry name" value="L-GULONOLACTONE OXIDASE"/>
    <property type="match status" value="1"/>
</dbReference>
<keyword evidence="1" id="KW-0285">Flavoprotein</keyword>
<organism evidence="3 4">
    <name type="scientific">Pelagibaculum spongiae</name>
    <dbReference type="NCBI Taxonomy" id="2080658"/>
    <lineage>
        <taxon>Bacteria</taxon>
        <taxon>Pseudomonadati</taxon>
        <taxon>Pseudomonadota</taxon>
        <taxon>Gammaproteobacteria</taxon>
        <taxon>Oceanospirillales</taxon>
        <taxon>Pelagibaculum</taxon>
    </lineage>
</organism>
<evidence type="ECO:0000259" key="2">
    <source>
        <dbReference type="PROSITE" id="PS51387"/>
    </source>
</evidence>
<dbReference type="AlphaFoldDB" id="A0A2V1GXD0"/>
<dbReference type="RefSeq" id="WP_116687308.1">
    <property type="nucleotide sequence ID" value="NZ_CAWNYD010000004.1"/>
</dbReference>
<evidence type="ECO:0000256" key="1">
    <source>
        <dbReference type="ARBA" id="ARBA00022827"/>
    </source>
</evidence>
<reference evidence="3 4" key="1">
    <citation type="submission" date="2018-04" db="EMBL/GenBank/DDBJ databases">
        <title>Thalassorhabdus spongiae gen. nov., sp. nov., isolated from a marine sponge in South-West Iceland.</title>
        <authorList>
            <person name="Knobloch S."/>
            <person name="Daussin A."/>
            <person name="Johannsson R."/>
            <person name="Marteinsson V.T."/>
        </authorList>
    </citation>
    <scope>NUCLEOTIDE SEQUENCE [LARGE SCALE GENOMIC DNA]</scope>
    <source>
        <strain evidence="3 4">Hp12</strain>
    </source>
</reference>
<dbReference type="GO" id="GO:0071949">
    <property type="term" value="F:FAD binding"/>
    <property type="evidence" value="ECO:0007669"/>
    <property type="project" value="InterPro"/>
</dbReference>
<evidence type="ECO:0000313" key="3">
    <source>
        <dbReference type="EMBL" id="PVZ68924.1"/>
    </source>
</evidence>
<dbReference type="EMBL" id="QDDL01000004">
    <property type="protein sequence ID" value="PVZ68924.1"/>
    <property type="molecule type" value="Genomic_DNA"/>
</dbReference>
<accession>A0A2V1GXD0</accession>
<dbReference type="InterPro" id="IPR036318">
    <property type="entry name" value="FAD-bd_PCMH-like_sf"/>
</dbReference>
<name>A0A2V1GXD0_9GAMM</name>
<keyword evidence="4" id="KW-1185">Reference proteome</keyword>
<dbReference type="InterPro" id="IPR016166">
    <property type="entry name" value="FAD-bd_PCMH"/>
</dbReference>
<keyword evidence="1" id="KW-0274">FAD</keyword>
<proteinExistence type="predicted"/>
<protein>
    <submittedName>
        <fullName evidence="3">FAD-binding oxidoreductase</fullName>
    </submittedName>
</protein>
<dbReference type="Proteomes" id="UP000244906">
    <property type="component" value="Unassembled WGS sequence"/>
</dbReference>
<sequence>MQDLSWGRLFDQQTQDFQELPWRFSKVPPDIDCWLPWGNGRSYGDLPLNPQGSLISTQQLNHLISFDPISGRLKCESGVTLEQIIQLVLPWGWFLPVTPGTAKVTLGGAIANDVHGKNHHHQGCFGNHILQFELVRSDRRLVCSPEKNSDFFSATIAGMGLTGLISWAEIQLMRVPGSWLSTETIRYQSLDDFLTINQQSKDWPYTVAWVDSMATGKQLGRGVYMRGRHIAHQADAANKKDKLDIPLNFPNFALNKFSVAAFNQLYYYGHPSKSEISHYRPFFYPLDAINRWNRIYGKRGFYQYQCVVPKQSPQAVVEILKTIAKSGQGSFLTVLKEFGDIASPGMLSFPMPGITYALDFANRGSETKKLFKRLDAIVAEAGGRLYPAKDAAMSAEFYQQSYPNWQQFEKFIDPKISSAFWQRVMGNK</sequence>
<dbReference type="Gene3D" id="3.30.465.10">
    <property type="match status" value="1"/>
</dbReference>
<comment type="caution">
    <text evidence="3">The sequence shown here is derived from an EMBL/GenBank/DDBJ whole genome shotgun (WGS) entry which is preliminary data.</text>
</comment>
<dbReference type="GO" id="GO:0016899">
    <property type="term" value="F:oxidoreductase activity, acting on the CH-OH group of donors, oxygen as acceptor"/>
    <property type="evidence" value="ECO:0007669"/>
    <property type="project" value="InterPro"/>
</dbReference>
<dbReference type="OrthoDB" id="143770at2"/>
<dbReference type="InterPro" id="IPR006094">
    <property type="entry name" value="Oxid_FAD_bind_N"/>
</dbReference>
<dbReference type="PANTHER" id="PTHR43762:SF1">
    <property type="entry name" value="D-ARABINONO-1,4-LACTONE OXIDASE"/>
    <property type="match status" value="1"/>
</dbReference>
<dbReference type="Pfam" id="PF01565">
    <property type="entry name" value="FAD_binding_4"/>
    <property type="match status" value="1"/>
</dbReference>
<dbReference type="InterPro" id="IPR016169">
    <property type="entry name" value="FAD-bd_PCMH_sub2"/>
</dbReference>
<feature type="domain" description="FAD-binding PCMH-type" evidence="2">
    <location>
        <begin position="1"/>
        <end position="175"/>
    </location>
</feature>
<gene>
    <name evidence="3" type="ORF">DC094_11780</name>
</gene>